<keyword evidence="1" id="KW-0732">Signal</keyword>
<organism evidence="2 3">
    <name type="scientific">Pseudolactococcus hodotermopsidis</name>
    <dbReference type="NCBI Taxonomy" id="2709157"/>
    <lineage>
        <taxon>Bacteria</taxon>
        <taxon>Bacillati</taxon>
        <taxon>Bacillota</taxon>
        <taxon>Bacilli</taxon>
        <taxon>Lactobacillales</taxon>
        <taxon>Streptococcaceae</taxon>
        <taxon>Pseudolactococcus</taxon>
    </lineage>
</organism>
<protein>
    <submittedName>
        <fullName evidence="2">Uncharacterized protein</fullName>
    </submittedName>
</protein>
<dbReference type="AlphaFoldDB" id="A0A6A0BE57"/>
<comment type="caution">
    <text evidence="2">The sequence shown here is derived from an EMBL/GenBank/DDBJ whole genome shotgun (WGS) entry which is preliminary data.</text>
</comment>
<dbReference type="InterPro" id="IPR009091">
    <property type="entry name" value="RCC1/BLIP-II"/>
</dbReference>
<dbReference type="Proteomes" id="UP000480303">
    <property type="component" value="Unassembled WGS sequence"/>
</dbReference>
<dbReference type="RefSeq" id="WP_172209523.1">
    <property type="nucleotide sequence ID" value="NZ_BLLI01000055.1"/>
</dbReference>
<proteinExistence type="predicted"/>
<reference evidence="2 3" key="1">
    <citation type="submission" date="2020-02" db="EMBL/GenBank/DDBJ databases">
        <title>Draft genome sequence of Lactococcus sp. Hs30E4-3.</title>
        <authorList>
            <person name="Noda S."/>
            <person name="Yuki M."/>
            <person name="Ohkuma M."/>
        </authorList>
    </citation>
    <scope>NUCLEOTIDE SEQUENCE [LARGE SCALE GENOMIC DNA]</scope>
    <source>
        <strain evidence="2 3">Hs30E4-3</strain>
    </source>
</reference>
<name>A0A6A0BE57_9LACT</name>
<keyword evidence="3" id="KW-1185">Reference proteome</keyword>
<accession>A0A6A0BE57</accession>
<dbReference type="SUPFAM" id="SSF50985">
    <property type="entry name" value="RCC1/BLIP-II"/>
    <property type="match status" value="1"/>
</dbReference>
<dbReference type="EMBL" id="BLLI01000055">
    <property type="protein sequence ID" value="GFH43086.1"/>
    <property type="molecule type" value="Genomic_DNA"/>
</dbReference>
<dbReference type="InterPro" id="IPR000408">
    <property type="entry name" value="Reg_chr_condens"/>
</dbReference>
<dbReference type="Pfam" id="PF00415">
    <property type="entry name" value="RCC1"/>
    <property type="match status" value="1"/>
</dbReference>
<feature type="signal peptide" evidence="1">
    <location>
        <begin position="1"/>
        <end position="25"/>
    </location>
</feature>
<gene>
    <name evidence="2" type="ORF">Hs30E_16370</name>
</gene>
<evidence type="ECO:0000256" key="1">
    <source>
        <dbReference type="SAM" id="SignalP"/>
    </source>
</evidence>
<evidence type="ECO:0000313" key="2">
    <source>
        <dbReference type="EMBL" id="GFH43086.1"/>
    </source>
</evidence>
<feature type="chain" id="PRO_5025552719" evidence="1">
    <location>
        <begin position="26"/>
        <end position="508"/>
    </location>
</feature>
<evidence type="ECO:0000313" key="3">
    <source>
        <dbReference type="Proteomes" id="UP000480303"/>
    </source>
</evidence>
<dbReference type="Gene3D" id="2.130.10.30">
    <property type="entry name" value="Regulator of chromosome condensation 1/beta-lactamase-inhibitor protein II"/>
    <property type="match status" value="1"/>
</dbReference>
<sequence length="508" mass="57297">MKIKKILGIIATLLTVFVVKNTVDAATVIQNNNGIFYAWGDNNYGQLGTGNTTNVPESEKVNLAQIAMYPSSPTYDAAGKFVKVVQVEGAIIAMDAYGALWTSGRNNVGQLGRGLATDAIAKKFEKVSGKYTFSDFTVSNSTIIASVKDRAGEFITFGKQTPNFNFMPQPASKYFDTLPFSWVSNRPVYYKKVGNNVTEIQQFEKYNDFTVKVKGSLETNQYNPDNTIGHVNVYNLQKYSGGKTTPDQRLQYFYDYDSTYLKVTADTKLDAEGFKSTVDMNYYDTKGFKTKHFVPTFQKGNNVESAEWIEDYSAKDGSKKTYTKKYDANGLVYPYAPEYTTDRNSKGGVWISMEETDYDKNGKKILYALSKYDQTNKKTNYREFQYIWLYSPLNGNTTKYSELQYDPTIENKQLRTVANGYSETVSRLRLSGWEDEVINVANPGNRTTTSKQFSDDGQMTNRLITYYDVKKVKTKTLYTKYDSAGKLISTETKTFNASGAVTSTVVKK</sequence>